<keyword evidence="4" id="KW-1185">Reference proteome</keyword>
<dbReference type="SUPFAM" id="SSF53850">
    <property type="entry name" value="Periplasmic binding protein-like II"/>
    <property type="match status" value="1"/>
</dbReference>
<dbReference type="Proteomes" id="UP000786811">
    <property type="component" value="Unassembled WGS sequence"/>
</dbReference>
<reference evidence="3" key="1">
    <citation type="submission" date="2021-04" db="EMBL/GenBank/DDBJ databases">
        <authorList>
            <person name="Chebbi M.A.C M."/>
        </authorList>
    </citation>
    <scope>NUCLEOTIDE SEQUENCE</scope>
</reference>
<comment type="caution">
    <text evidence="3">The sequence shown here is derived from an EMBL/GenBank/DDBJ whole genome shotgun (WGS) entry which is preliminary data.</text>
</comment>
<organism evidence="3 4">
    <name type="scientific">Cotesia congregata</name>
    <name type="common">Parasitoid wasp</name>
    <name type="synonym">Apanteles congregatus</name>
    <dbReference type="NCBI Taxonomy" id="51543"/>
    <lineage>
        <taxon>Eukaryota</taxon>
        <taxon>Metazoa</taxon>
        <taxon>Ecdysozoa</taxon>
        <taxon>Arthropoda</taxon>
        <taxon>Hexapoda</taxon>
        <taxon>Insecta</taxon>
        <taxon>Pterygota</taxon>
        <taxon>Neoptera</taxon>
        <taxon>Endopterygota</taxon>
        <taxon>Hymenoptera</taxon>
        <taxon>Apocrita</taxon>
        <taxon>Ichneumonoidea</taxon>
        <taxon>Braconidae</taxon>
        <taxon>Microgastrinae</taxon>
        <taxon>Cotesia</taxon>
    </lineage>
</organism>
<evidence type="ECO:0000256" key="2">
    <source>
        <dbReference type="SAM" id="SignalP"/>
    </source>
</evidence>
<keyword evidence="2" id="KW-0732">Signal</keyword>
<feature type="chain" id="PRO_5035320357" evidence="2">
    <location>
        <begin position="21"/>
        <end position="611"/>
    </location>
</feature>
<name>A0A8J2H6V7_COTCN</name>
<keyword evidence="1" id="KW-0812">Transmembrane</keyword>
<feature type="transmembrane region" description="Helical" evidence="1">
    <location>
        <begin position="544"/>
        <end position="567"/>
    </location>
</feature>
<accession>A0A8J2H6V7</accession>
<gene>
    <name evidence="3" type="ORF">HICCMSTLAB_LOCUS2951</name>
</gene>
<dbReference type="OrthoDB" id="7679028at2759"/>
<keyword evidence="1" id="KW-1133">Transmembrane helix</keyword>
<feature type="transmembrane region" description="Helical" evidence="1">
    <location>
        <begin position="307"/>
        <end position="326"/>
    </location>
</feature>
<evidence type="ECO:0000256" key="1">
    <source>
        <dbReference type="SAM" id="Phobius"/>
    </source>
</evidence>
<feature type="transmembrane region" description="Helical" evidence="1">
    <location>
        <begin position="355"/>
        <end position="372"/>
    </location>
</feature>
<evidence type="ECO:0000313" key="3">
    <source>
        <dbReference type="EMBL" id="CAG5079195.1"/>
    </source>
</evidence>
<protein>
    <submittedName>
        <fullName evidence="3">Uncharacterized protein</fullName>
    </submittedName>
</protein>
<dbReference type="EMBL" id="CAJNRD030001117">
    <property type="protein sequence ID" value="CAG5079195.1"/>
    <property type="molecule type" value="Genomic_DNA"/>
</dbReference>
<dbReference type="AlphaFoldDB" id="A0A8J2H6V7"/>
<sequence>MWVMRATLYCSLLFICNVSCNDIKIIKQTGISSHLHRDAKELVEMCFESNSNPVFISADLLSKDWDPGGNSWVVIDHKFQKQAMGFNSAYPTYVLSFESIGYLKVAINHFRKSTAWSIKSPFLIVERKSSCLSAGEKQDLLAVYYLCSHQDATIVFTLNPFATHPPAPWVFVLEFSDNRKKSTLYAMEYTKDSNICRKLTFDKTKKLNGHEEMKQKGSMTVYETLSLMEAKDNTWFFSSSAKITSFKNGYFRQLADKTIDALDKSFQLADTNFKYMDILTRYDVISYSILTKKSNYLTTISQVACNYQFLFLTIIMLMLIGMIIIINNKFDISSGILDVMSLTAGMGVITPLDRLSMRIIYIFGFLFVFTVMPEFQGQVSAILSEPLRRNVESLKDLHDNNYHVYFDAKLVRDIVKEKLWVTDEDMQYLHPSNYSELNKCAVEAEFNSTVACILFRSTQQWYASITTNLHVSRDVIFEKYFVNWVRKDWSLKDKLDRVSSWTTELGFHYGRLSQSFKYYTKKLRDIKRIEERASFEFIDFDTLILSYMIVLGLSIWGLVAFGLELLFHNYEKRRRQTLIRRRFRMELRSQLRNVSSIEQIIPSNPRTSFGG</sequence>
<keyword evidence="1" id="KW-0472">Membrane</keyword>
<feature type="signal peptide" evidence="2">
    <location>
        <begin position="1"/>
        <end position="20"/>
    </location>
</feature>
<evidence type="ECO:0000313" key="4">
    <source>
        <dbReference type="Proteomes" id="UP000786811"/>
    </source>
</evidence>
<proteinExistence type="predicted"/>